<evidence type="ECO:0000313" key="2">
    <source>
        <dbReference type="EMBL" id="CAB4952970.1"/>
    </source>
</evidence>
<comment type="similarity">
    <text evidence="1">Belongs to the cytochrome P450 family.</text>
</comment>
<proteinExistence type="inferred from homology"/>
<name>A0A6J7KAH2_9ZZZZ</name>
<dbReference type="Gene3D" id="1.10.630.10">
    <property type="entry name" value="Cytochrome P450"/>
    <property type="match status" value="1"/>
</dbReference>
<dbReference type="InterPro" id="IPR001128">
    <property type="entry name" value="Cyt_P450"/>
</dbReference>
<dbReference type="PRINTS" id="PR00359">
    <property type="entry name" value="BP450"/>
</dbReference>
<dbReference type="PANTHER" id="PTHR46696:SF3">
    <property type="entry name" value="PULCHERRIMINIC ACID SYNTHASE"/>
    <property type="match status" value="1"/>
</dbReference>
<accession>A0A6J7KAH2</accession>
<protein>
    <submittedName>
        <fullName evidence="2">Unannotated protein</fullName>
    </submittedName>
</protein>
<gene>
    <name evidence="2" type="ORF">UFOPK3772_01670</name>
</gene>
<sequence length="415" mass="46365">MSLSTSPSDLPALTSPEVVSDPYAFYRRLRAERPLHFDEGTGSYLITRHAAVSAGYRSATYTTKNYEWQLEPVLGKTVLQFEGSEHAKKRALVSPYFRGKGLENWMAPIMRNVAGLLDDLVQRNVDELLGRLIPGTEVDILAEFGHYVPVYTQAEVLGLPKSDFDQFNDWYNRIIDFLGNLAKDPLVHESGLAATRELRAYLRPIIAERRSAPGEDLVSALVTAEVDGEQLDDEEVLANISILLAAGSDTTDSALGNIFNHLLIDRSNWEALLDDRGLVPIAIGEMLRVTPPSQMNGRILSEETEIEGEALPAGTWVNLVIASANRDERRFENSEKFDMFRTDMDHSKAFSASGEHFAFGYGRHFCLGAMLAKMQMEISLNAVLDRFPRMRLADGFIPVEKGLKMRAPREMQVVL</sequence>
<dbReference type="InterPro" id="IPR017972">
    <property type="entry name" value="Cyt_P450_CS"/>
</dbReference>
<dbReference type="GO" id="GO:0016705">
    <property type="term" value="F:oxidoreductase activity, acting on paired donors, with incorporation or reduction of molecular oxygen"/>
    <property type="evidence" value="ECO:0007669"/>
    <property type="project" value="InterPro"/>
</dbReference>
<dbReference type="GO" id="GO:0005506">
    <property type="term" value="F:iron ion binding"/>
    <property type="evidence" value="ECO:0007669"/>
    <property type="project" value="InterPro"/>
</dbReference>
<organism evidence="2">
    <name type="scientific">freshwater metagenome</name>
    <dbReference type="NCBI Taxonomy" id="449393"/>
    <lineage>
        <taxon>unclassified sequences</taxon>
        <taxon>metagenomes</taxon>
        <taxon>ecological metagenomes</taxon>
    </lineage>
</organism>
<dbReference type="SUPFAM" id="SSF48264">
    <property type="entry name" value="Cytochrome P450"/>
    <property type="match status" value="1"/>
</dbReference>
<dbReference type="PROSITE" id="PS00086">
    <property type="entry name" value="CYTOCHROME_P450"/>
    <property type="match status" value="1"/>
</dbReference>
<dbReference type="InterPro" id="IPR002397">
    <property type="entry name" value="Cyt_P450_B"/>
</dbReference>
<dbReference type="AlphaFoldDB" id="A0A6J7KAH2"/>
<reference evidence="2" key="1">
    <citation type="submission" date="2020-05" db="EMBL/GenBank/DDBJ databases">
        <authorList>
            <person name="Chiriac C."/>
            <person name="Salcher M."/>
            <person name="Ghai R."/>
            <person name="Kavagutti S V."/>
        </authorList>
    </citation>
    <scope>NUCLEOTIDE SEQUENCE</scope>
</reference>
<dbReference type="EMBL" id="CAFBNE010000050">
    <property type="protein sequence ID" value="CAB4952970.1"/>
    <property type="molecule type" value="Genomic_DNA"/>
</dbReference>
<dbReference type="InterPro" id="IPR036396">
    <property type="entry name" value="Cyt_P450_sf"/>
</dbReference>
<dbReference type="GO" id="GO:0004497">
    <property type="term" value="F:monooxygenase activity"/>
    <property type="evidence" value="ECO:0007669"/>
    <property type="project" value="InterPro"/>
</dbReference>
<dbReference type="PANTHER" id="PTHR46696">
    <property type="entry name" value="P450, PUTATIVE (EUROFUNG)-RELATED"/>
    <property type="match status" value="1"/>
</dbReference>
<dbReference type="PRINTS" id="PR00385">
    <property type="entry name" value="P450"/>
</dbReference>
<dbReference type="Pfam" id="PF00067">
    <property type="entry name" value="p450"/>
    <property type="match status" value="2"/>
</dbReference>
<evidence type="ECO:0000256" key="1">
    <source>
        <dbReference type="ARBA" id="ARBA00010617"/>
    </source>
</evidence>
<dbReference type="GO" id="GO:0020037">
    <property type="term" value="F:heme binding"/>
    <property type="evidence" value="ECO:0007669"/>
    <property type="project" value="InterPro"/>
</dbReference>